<protein>
    <recommendedName>
        <fullName evidence="4">tRNA pseudouridine synthase A</fullName>
        <ecNumber evidence="4">5.4.99.12</ecNumber>
    </recommendedName>
    <alternativeName>
        <fullName evidence="4">tRNA pseudouridine(38-40) synthase</fullName>
    </alternativeName>
    <alternativeName>
        <fullName evidence="4">tRNA pseudouridylate synthase I</fullName>
    </alternativeName>
    <alternativeName>
        <fullName evidence="4">tRNA-uridine isomerase I</fullName>
    </alternativeName>
</protein>
<evidence type="ECO:0000256" key="4">
    <source>
        <dbReference type="HAMAP-Rule" id="MF_00171"/>
    </source>
</evidence>
<dbReference type="InterPro" id="IPR020095">
    <property type="entry name" value="PsdUridine_synth_TruA_C"/>
</dbReference>
<sequence>MRRWRLDLAYDGTHFSGWAAQPGLRTVQGELERWTTQVLRLASPVQLTVAGRTDAGVHARGQVAHLDLADEVDTSRLQHRLSRVLDGDIVIASVREAPEGFDARFSAVWRRYCYRLWDTESIPDPLLRGHVVGLRGHLDLERANAAATMLLGLHDFAPFCKPRDGATTIRTLTGLQAARRADGVVEFTVVADAFCHSMVRSLMGAMTAVGTGARDEAWLAEVMASPKRHNGVTVMPAKGLCLEEVGYPADHRLAERAELARAVRTLDETPSLDEEER</sequence>
<comment type="similarity">
    <text evidence="1 4 5">Belongs to the tRNA pseudouridine synthase TruA family.</text>
</comment>
<feature type="domain" description="Pseudouridine synthase I TruA alpha/beta" evidence="6">
    <location>
        <begin position="146"/>
        <end position="248"/>
    </location>
</feature>
<dbReference type="SUPFAM" id="SSF55120">
    <property type="entry name" value="Pseudouridine synthase"/>
    <property type="match status" value="1"/>
</dbReference>
<dbReference type="Gene3D" id="3.30.70.660">
    <property type="entry name" value="Pseudouridine synthase I, catalytic domain, C-terminal subdomain"/>
    <property type="match status" value="1"/>
</dbReference>
<evidence type="ECO:0000256" key="1">
    <source>
        <dbReference type="ARBA" id="ARBA00009375"/>
    </source>
</evidence>
<dbReference type="PIRSF" id="PIRSF001430">
    <property type="entry name" value="tRNA_psdUrid_synth"/>
    <property type="match status" value="1"/>
</dbReference>
<dbReference type="GO" id="GO:0160147">
    <property type="term" value="F:tRNA pseudouridine(38-40) synthase activity"/>
    <property type="evidence" value="ECO:0007669"/>
    <property type="project" value="UniProtKB-EC"/>
</dbReference>
<evidence type="ECO:0000313" key="8">
    <source>
        <dbReference type="Proteomes" id="UP001597326"/>
    </source>
</evidence>
<organism evidence="7 8">
    <name type="scientific">Luteococcus peritonei</name>
    <dbReference type="NCBI Taxonomy" id="88874"/>
    <lineage>
        <taxon>Bacteria</taxon>
        <taxon>Bacillati</taxon>
        <taxon>Actinomycetota</taxon>
        <taxon>Actinomycetes</taxon>
        <taxon>Propionibacteriales</taxon>
        <taxon>Propionibacteriaceae</taxon>
        <taxon>Luteococcus</taxon>
    </lineage>
</organism>
<dbReference type="RefSeq" id="WP_343871927.1">
    <property type="nucleotide sequence ID" value="NZ_BAAAIX010000003.1"/>
</dbReference>
<comment type="caution">
    <text evidence="7">The sequence shown here is derived from an EMBL/GenBank/DDBJ whole genome shotgun (WGS) entry which is preliminary data.</text>
</comment>
<accession>A0ABW4RRA2</accession>
<evidence type="ECO:0000259" key="6">
    <source>
        <dbReference type="Pfam" id="PF01416"/>
    </source>
</evidence>
<comment type="subunit">
    <text evidence="4">Homodimer.</text>
</comment>
<proteinExistence type="inferred from homology"/>
<comment type="function">
    <text evidence="4">Formation of pseudouridine at positions 38, 39 and 40 in the anticodon stem and loop of transfer RNAs.</text>
</comment>
<comment type="catalytic activity">
    <reaction evidence="4 5">
        <text>uridine(38/39/40) in tRNA = pseudouridine(38/39/40) in tRNA</text>
        <dbReference type="Rhea" id="RHEA:22376"/>
        <dbReference type="Rhea" id="RHEA-COMP:10085"/>
        <dbReference type="Rhea" id="RHEA-COMP:10087"/>
        <dbReference type="ChEBI" id="CHEBI:65314"/>
        <dbReference type="ChEBI" id="CHEBI:65315"/>
        <dbReference type="EC" id="5.4.99.12"/>
    </reaction>
</comment>
<comment type="caution">
    <text evidence="4">Lacks conserved residue(s) required for the propagation of feature annotation.</text>
</comment>
<dbReference type="EMBL" id="JBHUFZ010000003">
    <property type="protein sequence ID" value="MFD1888847.1"/>
    <property type="molecule type" value="Genomic_DNA"/>
</dbReference>
<dbReference type="Pfam" id="PF01416">
    <property type="entry name" value="PseudoU_synth_1"/>
    <property type="match status" value="2"/>
</dbReference>
<keyword evidence="3 4" id="KW-0413">Isomerase</keyword>
<dbReference type="Proteomes" id="UP001597326">
    <property type="component" value="Unassembled WGS sequence"/>
</dbReference>
<dbReference type="HAMAP" id="MF_00171">
    <property type="entry name" value="TruA"/>
    <property type="match status" value="1"/>
</dbReference>
<dbReference type="Gene3D" id="3.30.70.580">
    <property type="entry name" value="Pseudouridine synthase I, catalytic domain, N-terminal subdomain"/>
    <property type="match status" value="1"/>
</dbReference>
<feature type="binding site" evidence="4">
    <location>
        <position position="112"/>
    </location>
    <ligand>
        <name>substrate</name>
    </ligand>
</feature>
<evidence type="ECO:0000256" key="2">
    <source>
        <dbReference type="ARBA" id="ARBA00022694"/>
    </source>
</evidence>
<dbReference type="InterPro" id="IPR001406">
    <property type="entry name" value="PsdUridine_synth_TruA"/>
</dbReference>
<keyword evidence="8" id="KW-1185">Reference proteome</keyword>
<dbReference type="InterPro" id="IPR020103">
    <property type="entry name" value="PsdUridine_synth_cat_dom_sf"/>
</dbReference>
<dbReference type="InterPro" id="IPR020097">
    <property type="entry name" value="PsdUridine_synth_TruA_a/b_dom"/>
</dbReference>
<evidence type="ECO:0000256" key="3">
    <source>
        <dbReference type="ARBA" id="ARBA00023235"/>
    </source>
</evidence>
<dbReference type="PANTHER" id="PTHR11142">
    <property type="entry name" value="PSEUDOURIDYLATE SYNTHASE"/>
    <property type="match status" value="1"/>
</dbReference>
<dbReference type="CDD" id="cd02570">
    <property type="entry name" value="PseudoU_synth_EcTruA"/>
    <property type="match status" value="1"/>
</dbReference>
<feature type="domain" description="Pseudouridine synthase I TruA alpha/beta" evidence="6">
    <location>
        <begin position="9"/>
        <end position="105"/>
    </location>
</feature>
<dbReference type="PANTHER" id="PTHR11142:SF0">
    <property type="entry name" value="TRNA PSEUDOURIDINE SYNTHASE-LIKE 1"/>
    <property type="match status" value="1"/>
</dbReference>
<dbReference type="InterPro" id="IPR020094">
    <property type="entry name" value="TruA/RsuA/RluB/E/F_N"/>
</dbReference>
<dbReference type="NCBIfam" id="TIGR00071">
    <property type="entry name" value="hisT_truA"/>
    <property type="match status" value="1"/>
</dbReference>
<name>A0ABW4RRA2_9ACTN</name>
<evidence type="ECO:0000256" key="5">
    <source>
        <dbReference type="RuleBase" id="RU003792"/>
    </source>
</evidence>
<evidence type="ECO:0000313" key="7">
    <source>
        <dbReference type="EMBL" id="MFD1888847.1"/>
    </source>
</evidence>
<keyword evidence="2 4" id="KW-0819">tRNA processing</keyword>
<dbReference type="EC" id="5.4.99.12" evidence="4"/>
<feature type="active site" description="Nucleophile" evidence="4">
    <location>
        <position position="54"/>
    </location>
</feature>
<gene>
    <name evidence="4 7" type="primary">truA</name>
    <name evidence="7" type="ORF">ACFSCS_01430</name>
</gene>
<reference evidence="8" key="1">
    <citation type="journal article" date="2019" name="Int. J. Syst. Evol. Microbiol.">
        <title>The Global Catalogue of Microorganisms (GCM) 10K type strain sequencing project: providing services to taxonomists for standard genome sequencing and annotation.</title>
        <authorList>
            <consortium name="The Broad Institute Genomics Platform"/>
            <consortium name="The Broad Institute Genome Sequencing Center for Infectious Disease"/>
            <person name="Wu L."/>
            <person name="Ma J."/>
        </authorList>
    </citation>
    <scope>NUCLEOTIDE SEQUENCE [LARGE SCALE GENOMIC DNA]</scope>
    <source>
        <strain evidence="8">CAIM 431</strain>
    </source>
</reference>